<evidence type="ECO:0000313" key="2">
    <source>
        <dbReference type="Proteomes" id="UP000241421"/>
    </source>
</evidence>
<dbReference type="AlphaFoldDB" id="A0A2U2HBZ6"/>
<protein>
    <submittedName>
        <fullName evidence="1">Uncharacterized protein</fullName>
    </submittedName>
</protein>
<sequence>MKVVGPNGVVREIAYGHYENCEGNTLYITGWIDEQHLVFRDHSFNYRVFETSTGNTADLFNGEESMRIFDW</sequence>
<dbReference type="EMBL" id="PXWF02000324">
    <property type="protein sequence ID" value="PWF40423.1"/>
    <property type="molecule type" value="Genomic_DNA"/>
</dbReference>
<comment type="caution">
    <text evidence="1">The sequence shown here is derived from an EMBL/GenBank/DDBJ whole genome shotgun (WGS) entry which is preliminary data.</text>
</comment>
<gene>
    <name evidence="1" type="ORF">C7C56_025950</name>
</gene>
<dbReference type="Proteomes" id="UP000241421">
    <property type="component" value="Unassembled WGS sequence"/>
</dbReference>
<organism evidence="1 2">
    <name type="scientific">Massilia glaciei</name>
    <dbReference type="NCBI Taxonomy" id="1524097"/>
    <lineage>
        <taxon>Bacteria</taxon>
        <taxon>Pseudomonadati</taxon>
        <taxon>Pseudomonadota</taxon>
        <taxon>Betaproteobacteria</taxon>
        <taxon>Burkholderiales</taxon>
        <taxon>Oxalobacteraceae</taxon>
        <taxon>Telluria group</taxon>
        <taxon>Massilia</taxon>
    </lineage>
</organism>
<evidence type="ECO:0000313" key="1">
    <source>
        <dbReference type="EMBL" id="PWF40423.1"/>
    </source>
</evidence>
<reference evidence="1 2" key="1">
    <citation type="submission" date="2018-04" db="EMBL/GenBank/DDBJ databases">
        <title>Massilia violaceinigra sp. nov., a novel purple-pigmented bacterium isolated from Tianshan glacier, Xinjiang, China.</title>
        <authorList>
            <person name="Wang H."/>
        </authorList>
    </citation>
    <scope>NUCLEOTIDE SEQUENCE [LARGE SCALE GENOMIC DNA]</scope>
    <source>
        <strain evidence="1 2">B448-2</strain>
    </source>
</reference>
<name>A0A2U2HBZ6_9BURK</name>
<keyword evidence="2" id="KW-1185">Reference proteome</keyword>
<accession>A0A2U2HBZ6</accession>
<proteinExistence type="predicted"/>